<dbReference type="AlphaFoldDB" id="A0A0F3N6E4"/>
<reference evidence="1 2" key="1">
    <citation type="submission" date="2015-01" db="EMBL/GenBank/DDBJ databases">
        <title>Genome Sequencing of Rickettsiales.</title>
        <authorList>
            <person name="Daugherty S.C."/>
            <person name="Su Q."/>
            <person name="Abolude K."/>
            <person name="Beier-Sexton M."/>
            <person name="Carlyon J.A."/>
            <person name="Carter R."/>
            <person name="Day N.P."/>
            <person name="Dumler S.J."/>
            <person name="Dyachenko V."/>
            <person name="Godinez A."/>
            <person name="Kurtti T.J."/>
            <person name="Lichay M."/>
            <person name="Mullins K.E."/>
            <person name="Ott S."/>
            <person name="Pappas-Brown V."/>
            <person name="Paris D.H."/>
            <person name="Patel P."/>
            <person name="Richards A.L."/>
            <person name="Sadzewicz L."/>
            <person name="Sears K."/>
            <person name="Seidman D."/>
            <person name="Sengamalay N."/>
            <person name="Stenos J."/>
            <person name="Tallon L.J."/>
            <person name="Vincent G."/>
            <person name="Fraser C.M."/>
            <person name="Munderloh U."/>
            <person name="Dunning-Hotopp J.C."/>
        </authorList>
    </citation>
    <scope>NUCLEOTIDE SEQUENCE [LARGE SCALE GENOMIC DNA]</scope>
    <source>
        <strain evidence="1 2">NCH-1</strain>
    </source>
</reference>
<gene>
    <name evidence="1" type="ORF">EPHNCH_1014</name>
</gene>
<organism evidence="1 2">
    <name type="scientific">Anaplasma phagocytophilum str. NCH-1</name>
    <dbReference type="NCBI Taxonomy" id="1359161"/>
    <lineage>
        <taxon>Bacteria</taxon>
        <taxon>Pseudomonadati</taxon>
        <taxon>Pseudomonadota</taxon>
        <taxon>Alphaproteobacteria</taxon>
        <taxon>Rickettsiales</taxon>
        <taxon>Anaplasmataceae</taxon>
        <taxon>Anaplasma</taxon>
        <taxon>phagocytophilum group</taxon>
    </lineage>
</organism>
<sequence length="41" mass="5060">MKYALLLRLTKPKHEHDRNCHNRNMIWMWSYAAHNARCFTT</sequence>
<proteinExistence type="predicted"/>
<dbReference type="EMBL" id="LANT01000008">
    <property type="protein sequence ID" value="KJV63262.1"/>
    <property type="molecule type" value="Genomic_DNA"/>
</dbReference>
<evidence type="ECO:0000313" key="2">
    <source>
        <dbReference type="Proteomes" id="UP000033754"/>
    </source>
</evidence>
<dbReference type="Proteomes" id="UP000033754">
    <property type="component" value="Unassembled WGS sequence"/>
</dbReference>
<protein>
    <submittedName>
        <fullName evidence="1">Uncharacterized protein</fullName>
    </submittedName>
</protein>
<accession>A0A0F3N6E4</accession>
<name>A0A0F3N6E4_ANAPH</name>
<dbReference type="PATRIC" id="fig|1359161.3.peg.1137"/>
<evidence type="ECO:0000313" key="1">
    <source>
        <dbReference type="EMBL" id="KJV63262.1"/>
    </source>
</evidence>
<comment type="caution">
    <text evidence="1">The sequence shown here is derived from an EMBL/GenBank/DDBJ whole genome shotgun (WGS) entry which is preliminary data.</text>
</comment>